<dbReference type="PANTHER" id="PTHR43540:SF1">
    <property type="entry name" value="ISOCHORISMATASE HYDROLASE"/>
    <property type="match status" value="1"/>
</dbReference>
<sequence length="198" mass="22680">MVEQPRDLSAFALLLIDIQEDFWTKEIANAFPEFPQKVDELLAFCRREGLDVIHLRAGFKEDQSDWMVRYRLLGRTPCIEGMRGAEILDCAQEKTGEVVIVKQTFDGFLNPRLEEFLEKRNKRYLLVAGLVTSVCVLLTAAAAAQKGYLVNVVEDCCADVPEAHRYALETYPFIFNRTKVSRIDTDWGTWISELEGLR</sequence>
<proteinExistence type="predicted"/>
<gene>
    <name evidence="4" type="ORF">METZ01_LOCUS415487</name>
</gene>
<dbReference type="InterPro" id="IPR050272">
    <property type="entry name" value="Isochorismatase-like_hydrls"/>
</dbReference>
<dbReference type="Gene3D" id="3.40.50.850">
    <property type="entry name" value="Isochorismatase-like"/>
    <property type="match status" value="1"/>
</dbReference>
<dbReference type="GO" id="GO:0016787">
    <property type="term" value="F:hydrolase activity"/>
    <property type="evidence" value="ECO:0007669"/>
    <property type="project" value="UniProtKB-KW"/>
</dbReference>
<keyword evidence="2" id="KW-1133">Transmembrane helix</keyword>
<organism evidence="4">
    <name type="scientific">marine metagenome</name>
    <dbReference type="NCBI Taxonomy" id="408172"/>
    <lineage>
        <taxon>unclassified sequences</taxon>
        <taxon>metagenomes</taxon>
        <taxon>ecological metagenomes</taxon>
    </lineage>
</organism>
<dbReference type="CDD" id="cd00431">
    <property type="entry name" value="cysteine_hydrolases"/>
    <property type="match status" value="1"/>
</dbReference>
<feature type="domain" description="Isochorismatase-like" evidence="3">
    <location>
        <begin position="12"/>
        <end position="170"/>
    </location>
</feature>
<keyword evidence="2" id="KW-0812">Transmembrane</keyword>
<evidence type="ECO:0000256" key="2">
    <source>
        <dbReference type="SAM" id="Phobius"/>
    </source>
</evidence>
<accession>A0A382WVA5</accession>
<name>A0A382WVA5_9ZZZZ</name>
<dbReference type="PANTHER" id="PTHR43540">
    <property type="entry name" value="PEROXYUREIDOACRYLATE/UREIDOACRYLATE AMIDOHYDROLASE-RELATED"/>
    <property type="match status" value="1"/>
</dbReference>
<evidence type="ECO:0000313" key="4">
    <source>
        <dbReference type="EMBL" id="SVD62633.1"/>
    </source>
</evidence>
<evidence type="ECO:0000256" key="1">
    <source>
        <dbReference type="ARBA" id="ARBA00022801"/>
    </source>
</evidence>
<dbReference type="InterPro" id="IPR036380">
    <property type="entry name" value="Isochorismatase-like_sf"/>
</dbReference>
<dbReference type="InterPro" id="IPR000868">
    <property type="entry name" value="Isochorismatase-like_dom"/>
</dbReference>
<feature type="non-terminal residue" evidence="4">
    <location>
        <position position="198"/>
    </location>
</feature>
<dbReference type="AlphaFoldDB" id="A0A382WVA5"/>
<reference evidence="4" key="1">
    <citation type="submission" date="2018-05" db="EMBL/GenBank/DDBJ databases">
        <authorList>
            <person name="Lanie J.A."/>
            <person name="Ng W.-L."/>
            <person name="Kazmierczak K.M."/>
            <person name="Andrzejewski T.M."/>
            <person name="Davidsen T.M."/>
            <person name="Wayne K.J."/>
            <person name="Tettelin H."/>
            <person name="Glass J.I."/>
            <person name="Rusch D."/>
            <person name="Podicherti R."/>
            <person name="Tsui H.-C.T."/>
            <person name="Winkler M.E."/>
        </authorList>
    </citation>
    <scope>NUCLEOTIDE SEQUENCE</scope>
</reference>
<keyword evidence="2" id="KW-0472">Membrane</keyword>
<dbReference type="Pfam" id="PF00857">
    <property type="entry name" value="Isochorismatase"/>
    <property type="match status" value="1"/>
</dbReference>
<feature type="transmembrane region" description="Helical" evidence="2">
    <location>
        <begin position="124"/>
        <end position="144"/>
    </location>
</feature>
<keyword evidence="1" id="KW-0378">Hydrolase</keyword>
<dbReference type="SUPFAM" id="SSF52499">
    <property type="entry name" value="Isochorismatase-like hydrolases"/>
    <property type="match status" value="1"/>
</dbReference>
<dbReference type="EMBL" id="UINC01162723">
    <property type="protein sequence ID" value="SVD62633.1"/>
    <property type="molecule type" value="Genomic_DNA"/>
</dbReference>
<evidence type="ECO:0000259" key="3">
    <source>
        <dbReference type="Pfam" id="PF00857"/>
    </source>
</evidence>
<protein>
    <recommendedName>
        <fullName evidence="3">Isochorismatase-like domain-containing protein</fullName>
    </recommendedName>
</protein>